<evidence type="ECO:0000256" key="2">
    <source>
        <dbReference type="SAM" id="SignalP"/>
    </source>
</evidence>
<evidence type="ECO:0000313" key="3">
    <source>
        <dbReference type="EMBL" id="BDI33188.1"/>
    </source>
</evidence>
<reference evidence="3 4" key="1">
    <citation type="journal article" date="2019" name="Int. J. Syst. Evol. Microbiol.">
        <title>Capsulimonas corticalis gen. nov., sp. nov., an aerobic capsulated bacterium, of a novel bacterial order, Capsulimonadales ord. nov., of the class Armatimonadia of the phylum Armatimonadetes.</title>
        <authorList>
            <person name="Li J."/>
            <person name="Kudo C."/>
            <person name="Tonouchi A."/>
        </authorList>
    </citation>
    <scope>NUCLEOTIDE SEQUENCE [LARGE SCALE GENOMIC DNA]</scope>
    <source>
        <strain evidence="3 4">AX-7</strain>
    </source>
</reference>
<gene>
    <name evidence="3" type="ORF">CCAX7_52390</name>
</gene>
<dbReference type="AlphaFoldDB" id="A0A402CNY7"/>
<dbReference type="InterPro" id="IPR032710">
    <property type="entry name" value="NTF2-like_dom_sf"/>
</dbReference>
<feature type="signal peptide" evidence="2">
    <location>
        <begin position="1"/>
        <end position="22"/>
    </location>
</feature>
<protein>
    <submittedName>
        <fullName evidence="3">Uncharacterized protein</fullName>
    </submittedName>
</protein>
<feature type="region of interest" description="Disordered" evidence="1">
    <location>
        <begin position="174"/>
        <end position="206"/>
    </location>
</feature>
<dbReference type="EMBL" id="AP025739">
    <property type="protein sequence ID" value="BDI33188.1"/>
    <property type="molecule type" value="Genomic_DNA"/>
</dbReference>
<dbReference type="KEGG" id="ccot:CCAX7_52390"/>
<keyword evidence="4" id="KW-1185">Reference proteome</keyword>
<dbReference type="Gene3D" id="3.10.450.50">
    <property type="match status" value="1"/>
</dbReference>
<dbReference type="SUPFAM" id="SSF54427">
    <property type="entry name" value="NTF2-like"/>
    <property type="match status" value="1"/>
</dbReference>
<proteinExistence type="predicted"/>
<organism evidence="3 4">
    <name type="scientific">Capsulimonas corticalis</name>
    <dbReference type="NCBI Taxonomy" id="2219043"/>
    <lineage>
        <taxon>Bacteria</taxon>
        <taxon>Bacillati</taxon>
        <taxon>Armatimonadota</taxon>
        <taxon>Armatimonadia</taxon>
        <taxon>Capsulimonadales</taxon>
        <taxon>Capsulimonadaceae</taxon>
        <taxon>Capsulimonas</taxon>
    </lineage>
</organism>
<dbReference type="Proteomes" id="UP000287394">
    <property type="component" value="Chromosome"/>
</dbReference>
<accession>A0A402CNY7</accession>
<feature type="compositionally biased region" description="Low complexity" evidence="1">
    <location>
        <begin position="178"/>
        <end position="193"/>
    </location>
</feature>
<feature type="chain" id="PRO_5044325473" evidence="2">
    <location>
        <begin position="23"/>
        <end position="206"/>
    </location>
</feature>
<name>A0A402CNY7_9BACT</name>
<sequence length="206" mass="21731">MKSLKLACYASLIIAISGSAHAKPVHKRPVHTAHPAPVSGIGHLLQGYYNQANAAAARKDLDGAFRYFSQDFVLTNRKGNEVDLGEIRFRVSALFDSARSIKPSTLVTGASQHGSVATALIRDSIECIVTNPDTGKKGLLVGHSVSRDTWTHTEDGWMITSSQQISTQETINGRVVTDPDPAAPDASDGATPPQSLGGITNGNDGG</sequence>
<dbReference type="RefSeq" id="WP_119319145.1">
    <property type="nucleotide sequence ID" value="NZ_AP025739.1"/>
</dbReference>
<evidence type="ECO:0000313" key="4">
    <source>
        <dbReference type="Proteomes" id="UP000287394"/>
    </source>
</evidence>
<evidence type="ECO:0000256" key="1">
    <source>
        <dbReference type="SAM" id="MobiDB-lite"/>
    </source>
</evidence>
<keyword evidence="2" id="KW-0732">Signal</keyword>